<dbReference type="AlphaFoldDB" id="A0A6G5QPH4"/>
<proteinExistence type="predicted"/>
<sequence>MNLIREEVYEVFISRIYKNRDIRLPEVFECDKILGENHHKSKNMLVMELLNIVKRSNKESNEEYIAKIWCLLAGYGYLNIDDQFFISEYEESKQNQEKMRSRVVADLIKIKNKIDTGNGEYEAFVNNFCNMFADFERYLKETYENDINKKYNDFVSILEKVSGKIPIRKIAMQGKLNRLDYVRYLFKLLGFNFFSRDIRVNFFYKRNSLHSFIKDVKINGNECNIEPFFEIRDMAKDLDDVTYCIFYEKFWDSYRGWEDTHKTYDSIFEITFGNFGKFVSRLLSGVSQSIENIINLVTRQNRRTNNTTSDRTILIINRPDNGAKPKREINGYWKIIPCIIGIAYFIFFVVRKIFF</sequence>
<name>A0A6G5QPH4_CAMRE</name>
<evidence type="ECO:0000313" key="1">
    <source>
        <dbReference type="EMBL" id="QCD47531.1"/>
    </source>
</evidence>
<dbReference type="KEGG" id="crx:CRECT_1911"/>
<organism evidence="1 2">
    <name type="scientific">Campylobacter rectus</name>
    <name type="common">Wolinella recta</name>
    <dbReference type="NCBI Taxonomy" id="203"/>
    <lineage>
        <taxon>Bacteria</taxon>
        <taxon>Pseudomonadati</taxon>
        <taxon>Campylobacterota</taxon>
        <taxon>Epsilonproteobacteria</taxon>
        <taxon>Campylobacterales</taxon>
        <taxon>Campylobacteraceae</taxon>
        <taxon>Campylobacter</taxon>
    </lineage>
</organism>
<accession>A0A6G5QPH4</accession>
<reference evidence="1 2" key="1">
    <citation type="submission" date="2016-07" db="EMBL/GenBank/DDBJ databases">
        <title>Comparative genomics of the Campylobacter concisus group.</title>
        <authorList>
            <person name="Miller W.G."/>
            <person name="Yee E."/>
            <person name="Chapman M.H."/>
            <person name="Huynh S."/>
            <person name="Bono J.L."/>
            <person name="On S.L.W."/>
            <person name="StLeger J."/>
            <person name="Foster G."/>
            <person name="Parker C.T."/>
        </authorList>
    </citation>
    <scope>NUCLEOTIDE SEQUENCE [LARGE SCALE GENOMIC DNA]</scope>
    <source>
        <strain evidence="1 2">ATCC 33238</strain>
    </source>
</reference>
<evidence type="ECO:0000313" key="2">
    <source>
        <dbReference type="Proteomes" id="UP000502377"/>
    </source>
</evidence>
<dbReference type="EMBL" id="CP012543">
    <property type="protein sequence ID" value="QCD47531.1"/>
    <property type="molecule type" value="Genomic_DNA"/>
</dbReference>
<dbReference type="RefSeq" id="WP_004318592.1">
    <property type="nucleotide sequence ID" value="NZ_CP012543.1"/>
</dbReference>
<gene>
    <name evidence="1" type="ORF">CRECT_1911</name>
</gene>
<protein>
    <submittedName>
        <fullName evidence="1">Uncharacterized protein</fullName>
    </submittedName>
</protein>
<dbReference type="Proteomes" id="UP000502377">
    <property type="component" value="Chromosome"/>
</dbReference>